<evidence type="ECO:0000313" key="1">
    <source>
        <dbReference type="EMBL" id="MST83691.1"/>
    </source>
</evidence>
<protein>
    <recommendedName>
        <fullName evidence="3">DNA-binding protein</fullName>
    </recommendedName>
</protein>
<accession>A0A7K0KCM8</accession>
<reference evidence="1 2" key="1">
    <citation type="submission" date="2019-08" db="EMBL/GenBank/DDBJ databases">
        <title>In-depth cultivation of the pig gut microbiome towards novel bacterial diversity and tailored functional studies.</title>
        <authorList>
            <person name="Wylensek D."/>
            <person name="Hitch T.C.A."/>
            <person name="Clavel T."/>
        </authorList>
    </citation>
    <scope>NUCLEOTIDE SEQUENCE [LARGE SCALE GENOMIC DNA]</scope>
    <source>
        <strain evidence="1 2">LKV-178-WT-2A</strain>
    </source>
</reference>
<dbReference type="EMBL" id="VUNG01000004">
    <property type="protein sequence ID" value="MST83691.1"/>
    <property type="molecule type" value="Genomic_DNA"/>
</dbReference>
<evidence type="ECO:0000313" key="2">
    <source>
        <dbReference type="Proteomes" id="UP000438914"/>
    </source>
</evidence>
<evidence type="ECO:0008006" key="3">
    <source>
        <dbReference type="Google" id="ProtNLM"/>
    </source>
</evidence>
<comment type="caution">
    <text evidence="1">The sequence shown here is derived from an EMBL/GenBank/DDBJ whole genome shotgun (WGS) entry which is preliminary data.</text>
</comment>
<keyword evidence="2" id="KW-1185">Reference proteome</keyword>
<proteinExistence type="predicted"/>
<organism evidence="1 2">
    <name type="scientific">Hallella mizrahii</name>
    <dbReference type="NCBI Taxonomy" id="2606637"/>
    <lineage>
        <taxon>Bacteria</taxon>
        <taxon>Pseudomonadati</taxon>
        <taxon>Bacteroidota</taxon>
        <taxon>Bacteroidia</taxon>
        <taxon>Bacteroidales</taxon>
        <taxon>Prevotellaceae</taxon>
        <taxon>Hallella</taxon>
    </lineage>
</organism>
<dbReference type="AlphaFoldDB" id="A0A7K0KCM8"/>
<dbReference type="RefSeq" id="WP_154533272.1">
    <property type="nucleotide sequence ID" value="NZ_VUNG01000004.1"/>
</dbReference>
<dbReference type="Proteomes" id="UP000438914">
    <property type="component" value="Unassembled WGS sequence"/>
</dbReference>
<gene>
    <name evidence="1" type="ORF">FYJ73_03185</name>
</gene>
<sequence length="218" mass="25104">MNTTTQPKAKRTVWGIEHDKVLQERFHTDYIHDIASHLCCTTSTVSRHARLLGLRKENPSGRNHDARAFVEMEYPNLSYGEMAVRTGLCKNTIYLIARELGLSRTREQMSAIKSRRRKELIRSERRRALFGLEPRTRLKVGSNIRKIRLRGNLKRLGYLIDDDGTTFYYHAGLCRRPIREEHGRKFGFKFMPLPTACTEETINDSASPAVSVNGQTIN</sequence>
<name>A0A7K0KCM8_9BACT</name>